<sequence>MSSSSEDAVSSLGTGKEDEKEGRVGGAIEARVVGKDSSKDGGRRGREAGAMCDRPRDRERFWGLMKIFPGFLAKSLPPRLARYLPPFGLLLFDPTIFNFPNMTTIFNLPKIIPCPYVCQSKSPPSNPAKSFLGNQNCSRVFDPLDLLFPFSPKSERKTRDKNDRGRSLSSSATAE</sequence>
<name>Q6YUN1_ORYSJ</name>
<feature type="compositionally biased region" description="Basic and acidic residues" evidence="1">
    <location>
        <begin position="153"/>
        <end position="166"/>
    </location>
</feature>
<dbReference type="EMBL" id="AP005709">
    <property type="protein sequence ID" value="BAD17563.1"/>
    <property type="molecule type" value="Genomic_DNA"/>
</dbReference>
<reference evidence="2" key="2">
    <citation type="submission" date="2002-10" db="EMBL/GenBank/DDBJ databases">
        <title>Oryza sativa nipponbare(GA3) genomic DNA, chromosome 9, BAC clone:OJ1134_E08.</title>
        <authorList>
            <person name="Sasaki T."/>
            <person name="Matsumoto T."/>
            <person name="Hattori M."/>
            <person name="Sakaki Y."/>
            <person name="Katayose Y."/>
        </authorList>
    </citation>
    <scope>NUCLEOTIDE SEQUENCE</scope>
</reference>
<feature type="region of interest" description="Disordered" evidence="1">
    <location>
        <begin position="1"/>
        <end position="51"/>
    </location>
</feature>
<reference evidence="4" key="3">
    <citation type="journal article" date="2005" name="Nature">
        <title>The map-based sequence of the rice genome.</title>
        <authorList>
            <consortium name="International rice genome sequencing project (IRGSP)"/>
            <person name="Matsumoto T."/>
            <person name="Wu J."/>
            <person name="Kanamori H."/>
            <person name="Katayose Y."/>
            <person name="Fujisawa M."/>
            <person name="Namiki N."/>
            <person name="Mizuno H."/>
            <person name="Yamamoto K."/>
            <person name="Antonio B.A."/>
            <person name="Baba T."/>
            <person name="Sakata K."/>
            <person name="Nagamura Y."/>
            <person name="Aoki H."/>
            <person name="Arikawa K."/>
            <person name="Arita K."/>
            <person name="Bito T."/>
            <person name="Chiden Y."/>
            <person name="Fujitsuka N."/>
            <person name="Fukunaka R."/>
            <person name="Hamada M."/>
            <person name="Harada C."/>
            <person name="Hayashi A."/>
            <person name="Hijishita S."/>
            <person name="Honda M."/>
            <person name="Hosokawa S."/>
            <person name="Ichikawa Y."/>
            <person name="Idonuma A."/>
            <person name="Iijima M."/>
            <person name="Ikeda M."/>
            <person name="Ikeno M."/>
            <person name="Ito K."/>
            <person name="Ito S."/>
            <person name="Ito T."/>
            <person name="Ito Y."/>
            <person name="Ito Y."/>
            <person name="Iwabuchi A."/>
            <person name="Kamiya K."/>
            <person name="Karasawa W."/>
            <person name="Kurita K."/>
            <person name="Katagiri S."/>
            <person name="Kikuta A."/>
            <person name="Kobayashi H."/>
            <person name="Kobayashi N."/>
            <person name="Machita K."/>
            <person name="Maehara T."/>
            <person name="Masukawa M."/>
            <person name="Mizubayashi T."/>
            <person name="Mukai Y."/>
            <person name="Nagasaki H."/>
            <person name="Nagata Y."/>
            <person name="Naito S."/>
            <person name="Nakashima M."/>
            <person name="Nakama Y."/>
            <person name="Nakamichi Y."/>
            <person name="Nakamura M."/>
            <person name="Meguro A."/>
            <person name="Negishi M."/>
            <person name="Ohta I."/>
            <person name="Ohta T."/>
            <person name="Okamoto M."/>
            <person name="Ono N."/>
            <person name="Saji S."/>
            <person name="Sakaguchi M."/>
            <person name="Sakai K."/>
            <person name="Shibata M."/>
            <person name="Shimokawa T."/>
            <person name="Song J."/>
            <person name="Takazaki Y."/>
            <person name="Terasawa K."/>
            <person name="Tsugane M."/>
            <person name="Tsuji K."/>
            <person name="Ueda S."/>
            <person name="Waki K."/>
            <person name="Yamagata H."/>
            <person name="Yamamoto M."/>
            <person name="Yamamoto S."/>
            <person name="Yamane H."/>
            <person name="Yoshiki S."/>
            <person name="Yoshihara R."/>
            <person name="Yukawa K."/>
            <person name="Zhong H."/>
            <person name="Yano M."/>
            <person name="Yuan Q."/>
            <person name="Ouyang S."/>
            <person name="Liu J."/>
            <person name="Jones K.M."/>
            <person name="Gansberger K."/>
            <person name="Moffat K."/>
            <person name="Hill J."/>
            <person name="Bera J."/>
            <person name="Fadrosh D."/>
            <person name="Jin S."/>
            <person name="Johri S."/>
            <person name="Kim M."/>
            <person name="Overton L."/>
            <person name="Reardon M."/>
            <person name="Tsitrin T."/>
            <person name="Vuong H."/>
            <person name="Weaver B."/>
            <person name="Ciecko A."/>
            <person name="Tallon L."/>
            <person name="Jackson J."/>
            <person name="Pai G."/>
            <person name="Aken S.V."/>
            <person name="Utterback T."/>
            <person name="Reidmuller S."/>
            <person name="Feldblyum T."/>
            <person name="Hsiao J."/>
            <person name="Zismann V."/>
            <person name="Iobst S."/>
            <person name="de Vazeille A.R."/>
            <person name="Buell C.R."/>
            <person name="Ying K."/>
            <person name="Li Y."/>
            <person name="Lu T."/>
            <person name="Huang Y."/>
            <person name="Zhao Q."/>
            <person name="Feng Q."/>
            <person name="Zhang L."/>
            <person name="Zhu J."/>
            <person name="Weng Q."/>
            <person name="Mu J."/>
            <person name="Lu Y."/>
            <person name="Fan D."/>
            <person name="Liu Y."/>
            <person name="Guan J."/>
            <person name="Zhang Y."/>
            <person name="Yu S."/>
            <person name="Liu X."/>
            <person name="Zhang Y."/>
            <person name="Hong G."/>
            <person name="Han B."/>
            <person name="Choisne N."/>
            <person name="Demange N."/>
            <person name="Orjeda G."/>
            <person name="Samain S."/>
            <person name="Cattolico L."/>
            <person name="Pelletier E."/>
            <person name="Couloux A."/>
            <person name="Segurens B."/>
            <person name="Wincker P."/>
            <person name="D'Hont A."/>
            <person name="Scarpelli C."/>
            <person name="Weissenbach J."/>
            <person name="Salanoubat M."/>
            <person name="Quetier F."/>
            <person name="Yu Y."/>
            <person name="Kim H.R."/>
            <person name="Rambo T."/>
            <person name="Currie J."/>
            <person name="Collura K."/>
            <person name="Luo M."/>
            <person name="Yang T."/>
            <person name="Ammiraju J.S.S."/>
            <person name="Engler F."/>
            <person name="Soderlund C."/>
            <person name="Wing R.A."/>
            <person name="Palmer L.E."/>
            <person name="de la Bastide M."/>
            <person name="Spiegel L."/>
            <person name="Nascimento L."/>
            <person name="Zutavern T."/>
            <person name="O'Shaughnessy A."/>
            <person name="Dike S."/>
            <person name="Dedhia N."/>
            <person name="Preston R."/>
            <person name="Balija V."/>
            <person name="McCombie W.R."/>
            <person name="Chow T."/>
            <person name="Chen H."/>
            <person name="Chung M."/>
            <person name="Chen C."/>
            <person name="Shaw J."/>
            <person name="Wu H."/>
            <person name="Hsiao K."/>
            <person name="Chao Y."/>
            <person name="Chu M."/>
            <person name="Cheng C."/>
            <person name="Hour A."/>
            <person name="Lee P."/>
            <person name="Lin S."/>
            <person name="Lin Y."/>
            <person name="Liou J."/>
            <person name="Liu S."/>
            <person name="Hsing Y."/>
            <person name="Raghuvanshi S."/>
            <person name="Mohanty A."/>
            <person name="Bharti A.K."/>
            <person name="Gaur A."/>
            <person name="Gupta V."/>
            <person name="Kumar D."/>
            <person name="Ravi V."/>
            <person name="Vij S."/>
            <person name="Kapur A."/>
            <person name="Khurana P."/>
            <person name="Khurana P."/>
            <person name="Khurana J.P."/>
            <person name="Tyagi A.K."/>
            <person name="Gaikwad K."/>
            <person name="Singh A."/>
            <person name="Dalal V."/>
            <person name="Srivastava S."/>
            <person name="Dixit A."/>
            <person name="Pal A.K."/>
            <person name="Ghazi I.A."/>
            <person name="Yadav M."/>
            <person name="Pandit A."/>
            <person name="Bhargava A."/>
            <person name="Sureshbabu K."/>
            <person name="Batra K."/>
            <person name="Sharma T.R."/>
            <person name="Mohapatra T."/>
            <person name="Singh N.K."/>
            <person name="Messing J."/>
            <person name="Nelson A.B."/>
            <person name="Fuks G."/>
            <person name="Kavchok S."/>
            <person name="Keizer G."/>
            <person name="Linton E."/>
            <person name="Llaca V."/>
            <person name="Song R."/>
            <person name="Tanyolac B."/>
            <person name="Young S."/>
            <person name="Ho-Il K."/>
            <person name="Hahn J.H."/>
            <person name="Sangsakoo G."/>
            <person name="Vanavichit A."/>
            <person name="de Mattos Luiz.A.T."/>
            <person name="Zimmer P.D."/>
            <person name="Malone G."/>
            <person name="Dellagostin O."/>
            <person name="de Oliveira A.C."/>
            <person name="Bevan M."/>
            <person name="Bancroft I."/>
            <person name="Minx P."/>
            <person name="Cordum H."/>
            <person name="Wilson R."/>
            <person name="Cheng Z."/>
            <person name="Jin W."/>
            <person name="Jiang J."/>
            <person name="Leong S.A."/>
            <person name="Iwama H."/>
            <person name="Gojobori T."/>
            <person name="Itoh T."/>
            <person name="Niimura Y."/>
            <person name="Fujii Y."/>
            <person name="Habara T."/>
            <person name="Sakai H."/>
            <person name="Sato Y."/>
            <person name="Wilson G."/>
            <person name="Kumar K."/>
            <person name="McCouch S."/>
            <person name="Juretic N."/>
            <person name="Hoen D."/>
            <person name="Wright S."/>
            <person name="Bruskiewich R."/>
            <person name="Bureau T."/>
            <person name="Miyao A."/>
            <person name="Hirochika H."/>
            <person name="Nishikawa T."/>
            <person name="Kadowaki K."/>
            <person name="Sugiura M."/>
            <person name="Burr B."/>
            <person name="Sasaki T."/>
        </authorList>
    </citation>
    <scope>NUCLEOTIDE SEQUENCE [LARGE SCALE GENOMIC DNA]</scope>
    <source>
        <strain evidence="4">cv. Nipponbare</strain>
    </source>
</reference>
<reference evidence="4" key="4">
    <citation type="journal article" date="2008" name="Nucleic Acids Res.">
        <title>The rice annotation project database (RAP-DB): 2008 update.</title>
        <authorList>
            <consortium name="The rice annotation project (RAP)"/>
        </authorList>
    </citation>
    <scope>GENOME REANNOTATION</scope>
    <source>
        <strain evidence="4">cv. Nipponbare</strain>
    </source>
</reference>
<feature type="region of interest" description="Disordered" evidence="1">
    <location>
        <begin position="150"/>
        <end position="175"/>
    </location>
</feature>
<reference evidence="3" key="1">
    <citation type="submission" date="2002-09" db="EMBL/GenBank/DDBJ databases">
        <title>Oryza sativa nipponbare(GA3) genomic DNA, chromosome 9, PAC clone:P0646B04.</title>
        <authorList>
            <person name="Sasaki T."/>
            <person name="Matsumoto T."/>
            <person name="Katayose Y."/>
        </authorList>
    </citation>
    <scope>NUCLEOTIDE SEQUENCE</scope>
</reference>
<dbReference type="AlphaFoldDB" id="Q6YUN1"/>
<organism evidence="2 4">
    <name type="scientific">Oryza sativa subsp. japonica</name>
    <name type="common">Rice</name>
    <dbReference type="NCBI Taxonomy" id="39947"/>
    <lineage>
        <taxon>Eukaryota</taxon>
        <taxon>Viridiplantae</taxon>
        <taxon>Streptophyta</taxon>
        <taxon>Embryophyta</taxon>
        <taxon>Tracheophyta</taxon>
        <taxon>Spermatophyta</taxon>
        <taxon>Magnoliopsida</taxon>
        <taxon>Liliopsida</taxon>
        <taxon>Poales</taxon>
        <taxon>Poaceae</taxon>
        <taxon>BOP clade</taxon>
        <taxon>Oryzoideae</taxon>
        <taxon>Oryzeae</taxon>
        <taxon>Oryzinae</taxon>
        <taxon>Oryza</taxon>
        <taxon>Oryza sativa</taxon>
    </lineage>
</organism>
<dbReference type="Proteomes" id="UP000000763">
    <property type="component" value="Chromosome 9"/>
</dbReference>
<evidence type="ECO:0000313" key="4">
    <source>
        <dbReference type="Proteomes" id="UP000000763"/>
    </source>
</evidence>
<evidence type="ECO:0000313" key="3">
    <source>
        <dbReference type="EMBL" id="BAD17563.1"/>
    </source>
</evidence>
<evidence type="ECO:0000313" key="2">
    <source>
        <dbReference type="EMBL" id="BAD16494.1"/>
    </source>
</evidence>
<proteinExistence type="predicted"/>
<protein>
    <submittedName>
        <fullName evidence="2">Uncharacterized protein</fullName>
    </submittedName>
</protein>
<feature type="compositionally biased region" description="Polar residues" evidence="1">
    <location>
        <begin position="1"/>
        <end position="13"/>
    </location>
</feature>
<accession>Q6YUN1</accession>
<feature type="compositionally biased region" description="Basic and acidic residues" evidence="1">
    <location>
        <begin position="32"/>
        <end position="51"/>
    </location>
</feature>
<evidence type="ECO:0000256" key="1">
    <source>
        <dbReference type="SAM" id="MobiDB-lite"/>
    </source>
</evidence>
<gene>
    <name evidence="2" type="ORF">OJ1134_E08.15</name>
    <name evidence="3" type="ORF">P0646B04.54</name>
</gene>
<dbReference type="EMBL" id="AP005860">
    <property type="protein sequence ID" value="BAD16494.1"/>
    <property type="molecule type" value="Genomic_DNA"/>
</dbReference>